<feature type="domain" description="F-box" evidence="2">
    <location>
        <begin position="59"/>
        <end position="98"/>
    </location>
</feature>
<keyword evidence="4" id="KW-1185">Reference proteome</keyword>
<organism evidence="3 4">
    <name type="scientific">Quercus rubra</name>
    <name type="common">Northern red oak</name>
    <name type="synonym">Quercus borealis</name>
    <dbReference type="NCBI Taxonomy" id="3512"/>
    <lineage>
        <taxon>Eukaryota</taxon>
        <taxon>Viridiplantae</taxon>
        <taxon>Streptophyta</taxon>
        <taxon>Embryophyta</taxon>
        <taxon>Tracheophyta</taxon>
        <taxon>Spermatophyta</taxon>
        <taxon>Magnoliopsida</taxon>
        <taxon>eudicotyledons</taxon>
        <taxon>Gunneridae</taxon>
        <taxon>Pentapetalae</taxon>
        <taxon>rosids</taxon>
        <taxon>fabids</taxon>
        <taxon>Fagales</taxon>
        <taxon>Fagaceae</taxon>
        <taxon>Quercus</taxon>
    </lineage>
</organism>
<reference evidence="3 4" key="1">
    <citation type="journal article" date="2023" name="G3 (Bethesda)">
        <title>A haplotype-resolved chromosome-scale genome for Quercus rubra L. provides insights into the genetics of adaptive traits for red oak species.</title>
        <authorList>
            <person name="Kapoor B."/>
            <person name="Jenkins J."/>
            <person name="Schmutz J."/>
            <person name="Zhebentyayeva T."/>
            <person name="Kuelheim C."/>
            <person name="Coggeshall M."/>
            <person name="Heim C."/>
            <person name="Lasky J.R."/>
            <person name="Leites L."/>
            <person name="Islam-Faridi N."/>
            <person name="Romero-Severson J."/>
            <person name="DeLeo V.L."/>
            <person name="Lucas S.M."/>
            <person name="Lazic D."/>
            <person name="Gailing O."/>
            <person name="Carlson J."/>
            <person name="Staton M."/>
        </authorList>
    </citation>
    <scope>NUCLEOTIDE SEQUENCE [LARGE SCALE GENOMIC DNA]</scope>
    <source>
        <strain evidence="3">Pseudo-F2</strain>
    </source>
</reference>
<dbReference type="GO" id="GO:0009937">
    <property type="term" value="P:regulation of gibberellic acid mediated signaling pathway"/>
    <property type="evidence" value="ECO:0007669"/>
    <property type="project" value="InterPro"/>
</dbReference>
<evidence type="ECO:0000259" key="2">
    <source>
        <dbReference type="Pfam" id="PF00646"/>
    </source>
</evidence>
<dbReference type="Proteomes" id="UP001324115">
    <property type="component" value="Unassembled WGS sequence"/>
</dbReference>
<dbReference type="InterPro" id="IPR044184">
    <property type="entry name" value="SNE/GID2"/>
</dbReference>
<accession>A0AAN7J5Z5</accession>
<evidence type="ECO:0000256" key="1">
    <source>
        <dbReference type="SAM" id="MobiDB-lite"/>
    </source>
</evidence>
<dbReference type="InterPro" id="IPR001810">
    <property type="entry name" value="F-box_dom"/>
</dbReference>
<dbReference type="Pfam" id="PF00646">
    <property type="entry name" value="F-box"/>
    <property type="match status" value="1"/>
</dbReference>
<sequence>MRSPKDPSKVLSFVKMSPRGRELVENEEQDENKKMKSIVVEEQEQEEGSESESETGFVDLDQDTLLNVLKRVDLVTLGRAECVNKLWSKVARDDRLWEPIATRFWASTGRLEVSKDYLRWMSFRQAFRASNPRYLGYYTASDFNSIPDFFSIDPQVFSSQIRPWVQNIAKSVVSIRYPDGHIITVAVDLGRFAGFDD</sequence>
<evidence type="ECO:0000313" key="3">
    <source>
        <dbReference type="EMBL" id="KAK4599291.1"/>
    </source>
</evidence>
<comment type="caution">
    <text evidence="3">The sequence shown here is derived from an EMBL/GenBank/DDBJ whole genome shotgun (WGS) entry which is preliminary data.</text>
</comment>
<dbReference type="EMBL" id="JAXUIC010000002">
    <property type="protein sequence ID" value="KAK4599291.1"/>
    <property type="molecule type" value="Genomic_DNA"/>
</dbReference>
<dbReference type="InterPro" id="IPR036047">
    <property type="entry name" value="F-box-like_dom_sf"/>
</dbReference>
<dbReference type="AlphaFoldDB" id="A0AAN7J5Z5"/>
<gene>
    <name evidence="3" type="ORF">RGQ29_009379</name>
</gene>
<proteinExistence type="predicted"/>
<protein>
    <recommendedName>
        <fullName evidence="2">F-box domain-containing protein</fullName>
    </recommendedName>
</protein>
<evidence type="ECO:0000313" key="4">
    <source>
        <dbReference type="Proteomes" id="UP001324115"/>
    </source>
</evidence>
<dbReference type="PANTHER" id="PTHR47750:SF7">
    <property type="entry name" value="F-BOX PROTEIN"/>
    <property type="match status" value="1"/>
</dbReference>
<feature type="region of interest" description="Disordered" evidence="1">
    <location>
        <begin position="17"/>
        <end position="56"/>
    </location>
</feature>
<dbReference type="Gene3D" id="1.20.1280.50">
    <property type="match status" value="1"/>
</dbReference>
<feature type="compositionally biased region" description="Acidic residues" evidence="1">
    <location>
        <begin position="41"/>
        <end position="53"/>
    </location>
</feature>
<dbReference type="SUPFAM" id="SSF81383">
    <property type="entry name" value="F-box domain"/>
    <property type="match status" value="1"/>
</dbReference>
<dbReference type="GO" id="GO:0009740">
    <property type="term" value="P:gibberellic acid mediated signaling pathway"/>
    <property type="evidence" value="ECO:0007669"/>
    <property type="project" value="TreeGrafter"/>
</dbReference>
<dbReference type="PANTHER" id="PTHR47750">
    <property type="entry name" value="F-BOX PROTEIN SNE"/>
    <property type="match status" value="1"/>
</dbReference>
<dbReference type="GO" id="GO:0019005">
    <property type="term" value="C:SCF ubiquitin ligase complex"/>
    <property type="evidence" value="ECO:0007669"/>
    <property type="project" value="InterPro"/>
</dbReference>
<name>A0AAN7J5Z5_QUERU</name>